<dbReference type="AlphaFoldDB" id="A0AAV9SD71"/>
<proteinExistence type="predicted"/>
<dbReference type="InterPro" id="IPR025715">
    <property type="entry name" value="FoP_C"/>
</dbReference>
<feature type="region of interest" description="Disordered" evidence="2">
    <location>
        <begin position="46"/>
        <end position="71"/>
    </location>
</feature>
<dbReference type="EMBL" id="JAHHUM010000600">
    <property type="protein sequence ID" value="KAK5618774.1"/>
    <property type="molecule type" value="Genomic_DNA"/>
</dbReference>
<evidence type="ECO:0000313" key="4">
    <source>
        <dbReference type="EMBL" id="KAK5618774.1"/>
    </source>
</evidence>
<sequence>MESRLTSEVKVSGGRAVMERNKPSGFPGTGEAGHRKLYRNRGLVPADWSAGEHGSQQQNRSLMDPSQPGPLYLRSTSTVSLNERFSQVLRSQLTRPNKPIIITSEPVSLQPRSRLKRVVLPLPQALPVFQRMKLRLRKRRRSIWTRLGGLQLSHHLSYCSLPGFWSFRNKYTLRARSSATYRRRGKLHGCLGQSRLVRTAKPQTKTAGGQRLSQTLQRGGATSLRGRRFPTRKQLDAQLDEYMSLSRSRLDKQLEDYMSMSRRRLDEELDEYMMMAGQSLED</sequence>
<gene>
    <name evidence="4" type="ORF">CRENBAI_011664</name>
</gene>
<organism evidence="4 5">
    <name type="scientific">Crenichthys baileyi</name>
    <name type="common">White River springfish</name>
    <dbReference type="NCBI Taxonomy" id="28760"/>
    <lineage>
        <taxon>Eukaryota</taxon>
        <taxon>Metazoa</taxon>
        <taxon>Chordata</taxon>
        <taxon>Craniata</taxon>
        <taxon>Vertebrata</taxon>
        <taxon>Euteleostomi</taxon>
        <taxon>Actinopterygii</taxon>
        <taxon>Neopterygii</taxon>
        <taxon>Teleostei</taxon>
        <taxon>Neoteleostei</taxon>
        <taxon>Acanthomorphata</taxon>
        <taxon>Ovalentaria</taxon>
        <taxon>Atherinomorphae</taxon>
        <taxon>Cyprinodontiformes</taxon>
        <taxon>Goodeidae</taxon>
        <taxon>Crenichthys</taxon>
    </lineage>
</organism>
<dbReference type="Pfam" id="PF13865">
    <property type="entry name" value="FoP_duplication"/>
    <property type="match status" value="1"/>
</dbReference>
<name>A0AAV9SD71_9TELE</name>
<keyword evidence="1" id="KW-0694">RNA-binding</keyword>
<evidence type="ECO:0000259" key="3">
    <source>
        <dbReference type="SMART" id="SM01218"/>
    </source>
</evidence>
<reference evidence="4 5" key="1">
    <citation type="submission" date="2021-06" db="EMBL/GenBank/DDBJ databases">
        <authorList>
            <person name="Palmer J.M."/>
        </authorList>
    </citation>
    <scope>NUCLEOTIDE SEQUENCE [LARGE SCALE GENOMIC DNA]</scope>
    <source>
        <strain evidence="4 5">MEX-2019</strain>
        <tissue evidence="4">Muscle</tissue>
    </source>
</reference>
<accession>A0AAV9SD71</accession>
<feature type="domain" description="Chromatin target of PRMT1 protein C-terminal" evidence="3">
    <location>
        <begin position="183"/>
        <end position="264"/>
    </location>
</feature>
<evidence type="ECO:0000256" key="1">
    <source>
        <dbReference type="ARBA" id="ARBA00022884"/>
    </source>
</evidence>
<evidence type="ECO:0000313" key="5">
    <source>
        <dbReference type="Proteomes" id="UP001311232"/>
    </source>
</evidence>
<evidence type="ECO:0000256" key="2">
    <source>
        <dbReference type="SAM" id="MobiDB-lite"/>
    </source>
</evidence>
<comment type="caution">
    <text evidence="4">The sequence shown here is derived from an EMBL/GenBank/DDBJ whole genome shotgun (WGS) entry which is preliminary data.</text>
</comment>
<dbReference type="GO" id="GO:0003723">
    <property type="term" value="F:RNA binding"/>
    <property type="evidence" value="ECO:0007669"/>
    <property type="project" value="UniProtKB-KW"/>
</dbReference>
<dbReference type="SMART" id="SM01218">
    <property type="entry name" value="FoP_duplication"/>
    <property type="match status" value="1"/>
</dbReference>
<protein>
    <recommendedName>
        <fullName evidence="3">Chromatin target of PRMT1 protein C-terminal domain-containing protein</fullName>
    </recommendedName>
</protein>
<keyword evidence="5" id="KW-1185">Reference proteome</keyword>
<dbReference type="Proteomes" id="UP001311232">
    <property type="component" value="Unassembled WGS sequence"/>
</dbReference>